<dbReference type="PANTHER" id="PTHR13812">
    <property type="entry name" value="KETIMINE REDUCTASE MU-CRYSTALLIN"/>
    <property type="match status" value="1"/>
</dbReference>
<sequence>MDERKIEFLFLNEEDMIKAGVLDAGRCVDTVGEVMSLLSAGDYLMGGKAHNDHGIQLIFPKKSEIVGFPLEDSRDRRFMAMPAYLGGRFHMVGEKWYGSNGRNSDRGLPRSILMVTLNDAETGQPLAYMSANLLSAMRTGAMPGLAAKYLAPPNAKVLSMIGAGVVNKTSLMAIMSKTPTIEVLKIKGSSQKSRTAAELAEYAKETYPQLKEIIICAKLSEAVIGVDIICEGVSVEPRKWPQIDSSWLKNGCLIVSSGSIGIDYKFTKDHITKVVDNLGMYKEYIKVYQEYDKNGNKLPTGVPGMEYVNMIQAGEIEEADVQHLGAIVRGIEPGRTSKDEIIMVSLGGMPILDVGWGHECYMKALKEGIGLKLKLWDTPYMA</sequence>
<dbReference type="STRING" id="1122155.SAMN02745158_00252"/>
<keyword evidence="2" id="KW-1185">Reference proteome</keyword>
<evidence type="ECO:0000313" key="1">
    <source>
        <dbReference type="EMBL" id="SHE35383.1"/>
    </source>
</evidence>
<dbReference type="RefSeq" id="WP_072848405.1">
    <property type="nucleotide sequence ID" value="NZ_FQVI01000001.1"/>
</dbReference>
<proteinExistence type="predicted"/>
<name>A0A1M4ST09_9CLOT</name>
<dbReference type="Proteomes" id="UP000184245">
    <property type="component" value="Unassembled WGS sequence"/>
</dbReference>
<dbReference type="Gene3D" id="3.30.1780.10">
    <property type="entry name" value="ornithine cyclodeaminase, domain 1"/>
    <property type="match status" value="1"/>
</dbReference>
<reference evidence="1 2" key="1">
    <citation type="submission" date="2016-11" db="EMBL/GenBank/DDBJ databases">
        <authorList>
            <person name="Jaros S."/>
            <person name="Januszkiewicz K."/>
            <person name="Wedrychowicz H."/>
        </authorList>
    </citation>
    <scope>NUCLEOTIDE SEQUENCE [LARGE SCALE GENOMIC DNA]</scope>
    <source>
        <strain evidence="1 2">DSM 17459</strain>
    </source>
</reference>
<dbReference type="NCBIfam" id="NF004848">
    <property type="entry name" value="PRK06199.1"/>
    <property type="match status" value="1"/>
</dbReference>
<dbReference type="GO" id="GO:0005737">
    <property type="term" value="C:cytoplasm"/>
    <property type="evidence" value="ECO:0007669"/>
    <property type="project" value="TreeGrafter"/>
</dbReference>
<dbReference type="AlphaFoldDB" id="A0A1M4ST09"/>
<dbReference type="PIRSF" id="PIRSF001439">
    <property type="entry name" value="CryM"/>
    <property type="match status" value="1"/>
</dbReference>
<dbReference type="Gene3D" id="3.40.50.720">
    <property type="entry name" value="NAD(P)-binding Rossmann-like Domain"/>
    <property type="match status" value="1"/>
</dbReference>
<dbReference type="Pfam" id="PF02423">
    <property type="entry name" value="OCD_Mu_crystall"/>
    <property type="match status" value="1"/>
</dbReference>
<dbReference type="InterPro" id="IPR023401">
    <property type="entry name" value="ODC_N"/>
</dbReference>
<evidence type="ECO:0000313" key="2">
    <source>
        <dbReference type="Proteomes" id="UP000184245"/>
    </source>
</evidence>
<organism evidence="1 2">
    <name type="scientific">Lactonifactor longoviformis DSM 17459</name>
    <dbReference type="NCBI Taxonomy" id="1122155"/>
    <lineage>
        <taxon>Bacteria</taxon>
        <taxon>Bacillati</taxon>
        <taxon>Bacillota</taxon>
        <taxon>Clostridia</taxon>
        <taxon>Eubacteriales</taxon>
        <taxon>Clostridiaceae</taxon>
        <taxon>Lactonifactor</taxon>
    </lineage>
</organism>
<protein>
    <submittedName>
        <fullName evidence="1">Ornithine cyclodeaminase</fullName>
    </submittedName>
</protein>
<dbReference type="SUPFAM" id="SSF51735">
    <property type="entry name" value="NAD(P)-binding Rossmann-fold domains"/>
    <property type="match status" value="1"/>
</dbReference>
<dbReference type="InterPro" id="IPR003462">
    <property type="entry name" value="ODC_Mu_crystall"/>
</dbReference>
<dbReference type="PANTHER" id="PTHR13812:SF19">
    <property type="entry name" value="KETIMINE REDUCTASE MU-CRYSTALLIN"/>
    <property type="match status" value="1"/>
</dbReference>
<dbReference type="OrthoDB" id="9792005at2"/>
<accession>A0A1M4ST09</accession>
<dbReference type="InterPro" id="IPR036291">
    <property type="entry name" value="NAD(P)-bd_dom_sf"/>
</dbReference>
<gene>
    <name evidence="1" type="ORF">SAMN02745158_00252</name>
</gene>
<dbReference type="EMBL" id="FQVI01000001">
    <property type="protein sequence ID" value="SHE35383.1"/>
    <property type="molecule type" value="Genomic_DNA"/>
</dbReference>